<keyword evidence="2" id="KW-1185">Reference proteome</keyword>
<dbReference type="EMBL" id="JAUSRB010000002">
    <property type="protein sequence ID" value="MDP9869251.1"/>
    <property type="molecule type" value="Genomic_DNA"/>
</dbReference>
<sequence>MVKAAGLVRPGNRFFAMAKAVDQVTAADALAVARQWEVMTKAFMFTTISGLGVAARHFASQKAPDREVLAAFQTAYRVIGDDLDNLAEDFSTVAPPGAAGIHYLWWADSIVKPLTGAVGEEAAGDFPKGVAKLLEAMEAMADHRLGAAVQLRVVEAIALDIAVAFRRVYGKVLVNGQKLFTAPDALTWIDAHIKAETSHAKSVSDEETGMTAMVESGADAEEFVLLATDYAAHWAGALDDFADQVSAG</sequence>
<comment type="caution">
    <text evidence="1">The sequence shown here is derived from an EMBL/GenBank/DDBJ whole genome shotgun (WGS) entry which is preliminary data.</text>
</comment>
<dbReference type="InterPro" id="IPR045776">
    <property type="entry name" value="DUF6202"/>
</dbReference>
<dbReference type="Proteomes" id="UP001230426">
    <property type="component" value="Unassembled WGS sequence"/>
</dbReference>
<dbReference type="Pfam" id="PF19705">
    <property type="entry name" value="DUF6202"/>
    <property type="match status" value="1"/>
</dbReference>
<organism evidence="1 2">
    <name type="scientific">Streptosporangium brasiliense</name>
    <dbReference type="NCBI Taxonomy" id="47480"/>
    <lineage>
        <taxon>Bacteria</taxon>
        <taxon>Bacillati</taxon>
        <taxon>Actinomycetota</taxon>
        <taxon>Actinomycetes</taxon>
        <taxon>Streptosporangiales</taxon>
        <taxon>Streptosporangiaceae</taxon>
        <taxon>Streptosporangium</taxon>
    </lineage>
</organism>
<accession>A0ABT9RIX9</accession>
<evidence type="ECO:0000313" key="2">
    <source>
        <dbReference type="Proteomes" id="UP001230426"/>
    </source>
</evidence>
<name>A0ABT9RIX9_9ACTN</name>
<proteinExistence type="predicted"/>
<gene>
    <name evidence="1" type="ORF">J2S55_008517</name>
</gene>
<protein>
    <submittedName>
        <fullName evidence="1">Uncharacterized protein</fullName>
    </submittedName>
</protein>
<evidence type="ECO:0000313" key="1">
    <source>
        <dbReference type="EMBL" id="MDP9869251.1"/>
    </source>
</evidence>
<reference evidence="1 2" key="1">
    <citation type="submission" date="2023-07" db="EMBL/GenBank/DDBJ databases">
        <title>Sequencing the genomes of 1000 actinobacteria strains.</title>
        <authorList>
            <person name="Klenk H.-P."/>
        </authorList>
    </citation>
    <scope>NUCLEOTIDE SEQUENCE [LARGE SCALE GENOMIC DNA]</scope>
    <source>
        <strain evidence="1 2">DSM 44109</strain>
    </source>
</reference>